<feature type="compositionally biased region" description="Low complexity" evidence="1">
    <location>
        <begin position="116"/>
        <end position="151"/>
    </location>
</feature>
<organism evidence="2 3">
    <name type="scientific">Rosa chinensis</name>
    <name type="common">China rose</name>
    <dbReference type="NCBI Taxonomy" id="74649"/>
    <lineage>
        <taxon>Eukaryota</taxon>
        <taxon>Viridiplantae</taxon>
        <taxon>Streptophyta</taxon>
        <taxon>Embryophyta</taxon>
        <taxon>Tracheophyta</taxon>
        <taxon>Spermatophyta</taxon>
        <taxon>Magnoliopsida</taxon>
        <taxon>eudicotyledons</taxon>
        <taxon>Gunneridae</taxon>
        <taxon>Pentapetalae</taxon>
        <taxon>rosids</taxon>
        <taxon>fabids</taxon>
        <taxon>Rosales</taxon>
        <taxon>Rosaceae</taxon>
        <taxon>Rosoideae</taxon>
        <taxon>Rosoideae incertae sedis</taxon>
        <taxon>Rosa</taxon>
    </lineage>
</organism>
<feature type="compositionally biased region" description="Low complexity" evidence="1">
    <location>
        <begin position="87"/>
        <end position="109"/>
    </location>
</feature>
<keyword evidence="3" id="KW-1185">Reference proteome</keyword>
<protein>
    <submittedName>
        <fullName evidence="2">Uncharacterized protein</fullName>
    </submittedName>
</protein>
<gene>
    <name evidence="2" type="ORF">RchiOBHm_Chr6g0281231</name>
</gene>
<feature type="region of interest" description="Disordered" evidence="1">
    <location>
        <begin position="72"/>
        <end position="151"/>
    </location>
</feature>
<proteinExistence type="predicted"/>
<evidence type="ECO:0000256" key="1">
    <source>
        <dbReference type="SAM" id="MobiDB-lite"/>
    </source>
</evidence>
<comment type="caution">
    <text evidence="2">The sequence shown here is derived from an EMBL/GenBank/DDBJ whole genome shotgun (WGS) entry which is preliminary data.</text>
</comment>
<dbReference type="Gramene" id="PRQ25223">
    <property type="protein sequence ID" value="PRQ25223"/>
    <property type="gene ID" value="RchiOBHm_Chr6g0281231"/>
</dbReference>
<name>A0A2P6PTH0_ROSCH</name>
<evidence type="ECO:0000313" key="3">
    <source>
        <dbReference type="Proteomes" id="UP000238479"/>
    </source>
</evidence>
<dbReference type="EMBL" id="PDCK01000044">
    <property type="protein sequence ID" value="PRQ25223.1"/>
    <property type="molecule type" value="Genomic_DNA"/>
</dbReference>
<dbReference type="STRING" id="74649.A0A2P6PTH0"/>
<reference evidence="2 3" key="1">
    <citation type="journal article" date="2018" name="Nat. Genet.">
        <title>The Rosa genome provides new insights in the design of modern roses.</title>
        <authorList>
            <person name="Bendahmane M."/>
        </authorList>
    </citation>
    <scope>NUCLEOTIDE SEQUENCE [LARGE SCALE GENOMIC DNA]</scope>
    <source>
        <strain evidence="3">cv. Old Blush</strain>
    </source>
</reference>
<accession>A0A2P6PTH0</accession>
<evidence type="ECO:0000313" key="2">
    <source>
        <dbReference type="EMBL" id="PRQ25223.1"/>
    </source>
</evidence>
<dbReference type="AlphaFoldDB" id="A0A2P6PTH0"/>
<dbReference type="Proteomes" id="UP000238479">
    <property type="component" value="Chromosome 6"/>
</dbReference>
<sequence>MSASQTLGGVSRAGRLLGPSLDKIIKNAAWRKHSHLVSACKSALDKLDSLSDSPLNDPNSPIVGFLFPDAESVLAPSSSPSTPPTPRSSSPPSNAPSSSSPSVSSAGRSTPPPPSSSSSSSSTPSASAVASATRRSSSPSSRLCSPPLDRR</sequence>